<keyword evidence="1" id="KW-0472">Membrane</keyword>
<reference evidence="3 4" key="1">
    <citation type="submission" date="2019-12" db="EMBL/GenBank/DDBJ databases">
        <title>complete genome sequences of Aeromonas veronii str. WP3-W19-ESBL-03 isolated from wastewater treatment plant effluent.</title>
        <authorList>
            <person name="Sekizuka T."/>
            <person name="Itokawa K."/>
            <person name="Yatsu K."/>
            <person name="Inamine Y."/>
            <person name="Kuroda M."/>
        </authorList>
    </citation>
    <scope>NUCLEOTIDE SEQUENCE [LARGE SCALE GENOMIC DNA]</scope>
    <source>
        <strain evidence="3 4">WP3-W19-ESBL-03</strain>
    </source>
</reference>
<proteinExistence type="predicted"/>
<feature type="transmembrane region" description="Helical" evidence="1">
    <location>
        <begin position="268"/>
        <end position="288"/>
    </location>
</feature>
<dbReference type="GO" id="GO:0017004">
    <property type="term" value="P:cytochrome complex assembly"/>
    <property type="evidence" value="ECO:0007669"/>
    <property type="project" value="InterPro"/>
</dbReference>
<feature type="transmembrane region" description="Helical" evidence="1">
    <location>
        <begin position="240"/>
        <end position="256"/>
    </location>
</feature>
<dbReference type="AlphaFoldDB" id="A0A6S5CXZ4"/>
<feature type="transmembrane region" description="Helical" evidence="1">
    <location>
        <begin position="206"/>
        <end position="228"/>
    </location>
</feature>
<organism evidence="3 4">
    <name type="scientific">Aeromonas veronii</name>
    <dbReference type="NCBI Taxonomy" id="654"/>
    <lineage>
        <taxon>Bacteria</taxon>
        <taxon>Pseudomonadati</taxon>
        <taxon>Pseudomonadota</taxon>
        <taxon>Gammaproteobacteria</taxon>
        <taxon>Aeromonadales</taxon>
        <taxon>Aeromonadaceae</taxon>
        <taxon>Aeromonas</taxon>
    </lineage>
</organism>
<gene>
    <name evidence="3" type="ORF">WP3W19E03_04140</name>
</gene>
<feature type="transmembrane region" description="Helical" evidence="1">
    <location>
        <begin position="120"/>
        <end position="142"/>
    </location>
</feature>
<evidence type="ECO:0000313" key="3">
    <source>
        <dbReference type="EMBL" id="BBR37889.1"/>
    </source>
</evidence>
<evidence type="ECO:0000256" key="1">
    <source>
        <dbReference type="SAM" id="Phobius"/>
    </source>
</evidence>
<sequence length="294" mass="31944">MGRSTVAQLASTSRARYTAPLTLKSLCNNDLVMIVISVLALAFYLLAIIASLHLLLSAKPVGQRSLFACIGLALIAHASALGSEVLQSSGQNLSMLNVASLVSLIISCFMTCVTRRFNGWILLPVVYSFSALLLAASALIPGRYITHLEAHPQLLLHIGLALMAYSVLMIACLFALQLACLDKQLKSRKISNLPAMPPLMTVEKRLFQLISAGVLLLTLSIASGLFFLEDMFAQGKSHKAVLSILAWCVYVLLLWGHHTYGWRGRKVITLSLIGSVILTLAYFGSRFVKEVLLS</sequence>
<name>A0A6S5CXZ4_AERVE</name>
<feature type="transmembrane region" description="Helical" evidence="1">
    <location>
        <begin position="31"/>
        <end position="56"/>
    </location>
</feature>
<evidence type="ECO:0000259" key="2">
    <source>
        <dbReference type="Pfam" id="PF01578"/>
    </source>
</evidence>
<dbReference type="PANTHER" id="PTHR38034:SF1">
    <property type="entry name" value="INNER MEMBRANE PROTEIN YPJD"/>
    <property type="match status" value="1"/>
</dbReference>
<dbReference type="Proteomes" id="UP000515442">
    <property type="component" value="Chromosome"/>
</dbReference>
<dbReference type="InterPro" id="IPR002541">
    <property type="entry name" value="Cyt_c_assembly"/>
</dbReference>
<dbReference type="InterPro" id="IPR052372">
    <property type="entry name" value="YpjD/HemX"/>
</dbReference>
<keyword evidence="1" id="KW-0812">Transmembrane</keyword>
<feature type="transmembrane region" description="Helical" evidence="1">
    <location>
        <begin position="154"/>
        <end position="181"/>
    </location>
</feature>
<accession>A0A6S5CXZ4</accession>
<feature type="domain" description="Cytochrome c assembly protein" evidence="2">
    <location>
        <begin position="72"/>
        <end position="292"/>
    </location>
</feature>
<dbReference type="PANTHER" id="PTHR38034">
    <property type="entry name" value="INNER MEMBRANE PROTEIN YPJD"/>
    <property type="match status" value="1"/>
</dbReference>
<dbReference type="EMBL" id="AP022038">
    <property type="protein sequence ID" value="BBR37889.1"/>
    <property type="molecule type" value="Genomic_DNA"/>
</dbReference>
<dbReference type="GO" id="GO:0005886">
    <property type="term" value="C:plasma membrane"/>
    <property type="evidence" value="ECO:0007669"/>
    <property type="project" value="TreeGrafter"/>
</dbReference>
<dbReference type="GO" id="GO:0020037">
    <property type="term" value="F:heme binding"/>
    <property type="evidence" value="ECO:0007669"/>
    <property type="project" value="InterPro"/>
</dbReference>
<protein>
    <submittedName>
        <fullName evidence="3">Membrane protein</fullName>
    </submittedName>
</protein>
<dbReference type="Pfam" id="PF01578">
    <property type="entry name" value="Cytochrom_C_asm"/>
    <property type="match status" value="1"/>
</dbReference>
<keyword evidence="1" id="KW-1133">Transmembrane helix</keyword>
<evidence type="ECO:0000313" key="4">
    <source>
        <dbReference type="Proteomes" id="UP000515442"/>
    </source>
</evidence>
<feature type="transmembrane region" description="Helical" evidence="1">
    <location>
        <begin position="65"/>
        <end position="82"/>
    </location>
</feature>
<feature type="transmembrane region" description="Helical" evidence="1">
    <location>
        <begin position="94"/>
        <end position="113"/>
    </location>
</feature>